<reference evidence="2 3" key="1">
    <citation type="journal article" date="2010" name="Cell Res.">
        <title>Complete genome sequence of the rifamycin SV-producing Amycolatopsis mediterranei U32 revealed its genetic characteristics in phylogeny and metabolism.</title>
        <authorList>
            <person name="Zhao W."/>
            <person name="Zhong Y."/>
            <person name="Yuan H."/>
            <person name="Wang J."/>
            <person name="Zheng H."/>
            <person name="Wang Y."/>
            <person name="Cen X."/>
            <person name="Xu F."/>
            <person name="Bai J."/>
            <person name="Han X."/>
            <person name="Lu G."/>
            <person name="Zhu Y."/>
            <person name="Shao Z."/>
            <person name="Yan H."/>
            <person name="Li C."/>
            <person name="Peng N."/>
            <person name="Zhang Z."/>
            <person name="Zhang Y."/>
            <person name="Lin W."/>
            <person name="Fan Y."/>
            <person name="Qin Z."/>
            <person name="Hu Y."/>
            <person name="Zhu B."/>
            <person name="Wang S."/>
            <person name="Ding X."/>
            <person name="Zhao G.P."/>
        </authorList>
    </citation>
    <scope>NUCLEOTIDE SEQUENCE [LARGE SCALE GENOMIC DNA]</scope>
    <source>
        <strain evidence="3">U-32</strain>
    </source>
</reference>
<dbReference type="PATRIC" id="fig|749927.5.peg.2538"/>
<evidence type="ECO:0000313" key="3">
    <source>
        <dbReference type="Proteomes" id="UP000000328"/>
    </source>
</evidence>
<dbReference type="HOGENOM" id="CLU_067815_1_0_11"/>
<feature type="transmembrane region" description="Helical" evidence="1">
    <location>
        <begin position="43"/>
        <end position="63"/>
    </location>
</feature>
<protein>
    <recommendedName>
        <fullName evidence="4">CU044_5270 family protein</fullName>
    </recommendedName>
</protein>
<name>A0A0H3D1Y1_AMYMU</name>
<dbReference type="EMBL" id="CP002000">
    <property type="protein sequence ID" value="ADJ44257.1"/>
    <property type="molecule type" value="Genomic_DNA"/>
</dbReference>
<dbReference type="AlphaFoldDB" id="A0A0H3D1Y1"/>
<evidence type="ECO:0000313" key="2">
    <source>
        <dbReference type="EMBL" id="ADJ44257.1"/>
    </source>
</evidence>
<dbReference type="eggNOG" id="ENOG5033NHJ">
    <property type="taxonomic scope" value="Bacteria"/>
</dbReference>
<dbReference type="InterPro" id="IPR047789">
    <property type="entry name" value="CU044_5270-like"/>
</dbReference>
<dbReference type="GeneID" id="92870239"/>
<proteinExistence type="predicted"/>
<sequence>MDEMQLLRDFAGPAGLPAAGDLARNRAELIAAATARRPARRRWVWGSVATAGLAAAVTAVVVLTPADTAVSPGPAEPEPVRILLAAAAKARALPDVTPRPDQFVYSRTRLADGRENETWASVDGTHDGLAFLFGHEAEVAGCRDGKRVQQESHGRTVTNRCVPHPAAPADLPTDADAMLAYLHKSTYGEGDTLQDLGDEAVTLAGGYLRPAVRAALYEAVAKVPGLVARTDAKDATGRAVLGITWHRTTEHGIGNQDEFLFDPVTFAYLGSGTTGAVVSQGIVDAVRQRP</sequence>
<organism evidence="2 3">
    <name type="scientific">Amycolatopsis mediterranei (strain U-32)</name>
    <dbReference type="NCBI Taxonomy" id="749927"/>
    <lineage>
        <taxon>Bacteria</taxon>
        <taxon>Bacillati</taxon>
        <taxon>Actinomycetota</taxon>
        <taxon>Actinomycetes</taxon>
        <taxon>Pseudonocardiales</taxon>
        <taxon>Pseudonocardiaceae</taxon>
        <taxon>Amycolatopsis</taxon>
    </lineage>
</organism>
<dbReference type="Proteomes" id="UP000000328">
    <property type="component" value="Chromosome"/>
</dbReference>
<evidence type="ECO:0000256" key="1">
    <source>
        <dbReference type="SAM" id="Phobius"/>
    </source>
</evidence>
<keyword evidence="1" id="KW-0472">Membrane</keyword>
<gene>
    <name evidence="2" type="ordered locus">AMED_2461</name>
</gene>
<dbReference type="NCBIfam" id="NF038083">
    <property type="entry name" value="CU044_5270_fam"/>
    <property type="match status" value="1"/>
</dbReference>
<evidence type="ECO:0008006" key="4">
    <source>
        <dbReference type="Google" id="ProtNLM"/>
    </source>
</evidence>
<dbReference type="KEGG" id="amd:AMED_2461"/>
<dbReference type="OrthoDB" id="3612087at2"/>
<keyword evidence="1" id="KW-1133">Transmembrane helix</keyword>
<dbReference type="RefSeq" id="WP_013224334.1">
    <property type="nucleotide sequence ID" value="NC_014318.1"/>
</dbReference>
<keyword evidence="1" id="KW-0812">Transmembrane</keyword>
<accession>A0A0H3D1Y1</accession>